<comment type="caution">
    <text evidence="2">The sequence shown here is derived from an EMBL/GenBank/DDBJ whole genome shotgun (WGS) entry which is preliminary data.</text>
</comment>
<dbReference type="EMBL" id="SAIY01000003">
    <property type="protein sequence ID" value="NGM13389.1"/>
    <property type="molecule type" value="Genomic_DNA"/>
</dbReference>
<gene>
    <name evidence="2" type="ORF">ENC19_12295</name>
</gene>
<keyword evidence="1" id="KW-1133">Transmembrane helix</keyword>
<accession>A0A6M1KZ84</accession>
<name>A0A6M1KZ84_9ACTN</name>
<keyword evidence="1" id="KW-0812">Transmembrane</keyword>
<organism evidence="2 3">
    <name type="scientific">Verrucosispora sioxanthis</name>
    <dbReference type="NCBI Taxonomy" id="2499994"/>
    <lineage>
        <taxon>Bacteria</taxon>
        <taxon>Bacillati</taxon>
        <taxon>Actinomycetota</taxon>
        <taxon>Actinomycetes</taxon>
        <taxon>Micromonosporales</taxon>
        <taxon>Micromonosporaceae</taxon>
        <taxon>Micromonospora</taxon>
    </lineage>
</organism>
<protein>
    <submittedName>
        <fullName evidence="2">Uncharacterized protein</fullName>
    </submittedName>
</protein>
<keyword evidence="1" id="KW-0472">Membrane</keyword>
<dbReference type="RefSeq" id="WP_164447281.1">
    <property type="nucleotide sequence ID" value="NZ_SAIY01000003.1"/>
</dbReference>
<evidence type="ECO:0000313" key="3">
    <source>
        <dbReference type="Proteomes" id="UP000478148"/>
    </source>
</evidence>
<evidence type="ECO:0000256" key="1">
    <source>
        <dbReference type="SAM" id="Phobius"/>
    </source>
</evidence>
<dbReference type="AlphaFoldDB" id="A0A6M1KZ84"/>
<sequence length="148" mass="15990">MSQQLRVRPVSLGGRVVLAAQLLMLATVLIGSLGVLLTAALRVDDLPALLSPGVERLGDPKDSLPPVGPDSAWNPLLWAFELSRVVAMFVHPLAAMALLLGLVSLVRTRLIGDRPTFRWLAIGTALWCATAVLSLTPYGMQLHHWLLD</sequence>
<feature type="transmembrane region" description="Helical" evidence="1">
    <location>
        <begin position="12"/>
        <end position="41"/>
    </location>
</feature>
<feature type="transmembrane region" description="Helical" evidence="1">
    <location>
        <begin position="117"/>
        <end position="140"/>
    </location>
</feature>
<dbReference type="Proteomes" id="UP000478148">
    <property type="component" value="Unassembled WGS sequence"/>
</dbReference>
<keyword evidence="3" id="KW-1185">Reference proteome</keyword>
<evidence type="ECO:0000313" key="2">
    <source>
        <dbReference type="EMBL" id="NGM13389.1"/>
    </source>
</evidence>
<reference evidence="2 3" key="1">
    <citation type="submission" date="2020-02" db="EMBL/GenBank/DDBJ databases">
        <title>Draft Genome Sequence of Verrucosispora sp. Strain CWR15, Isolated from Gulf of Mexico Sponge.</title>
        <authorList>
            <person name="Kennedy S.J."/>
            <person name="Cella E."/>
            <person name="Azarian T."/>
            <person name="Baker B.J."/>
            <person name="Shaw L.N."/>
        </authorList>
    </citation>
    <scope>NUCLEOTIDE SEQUENCE [LARGE SCALE GENOMIC DNA]</scope>
    <source>
        <strain evidence="2 3">CWR15</strain>
    </source>
</reference>
<proteinExistence type="predicted"/>
<feature type="transmembrane region" description="Helical" evidence="1">
    <location>
        <begin position="85"/>
        <end position="105"/>
    </location>
</feature>